<evidence type="ECO:0000313" key="2">
    <source>
        <dbReference type="Proteomes" id="UP000429523"/>
    </source>
</evidence>
<dbReference type="Proteomes" id="UP000429523">
    <property type="component" value="Unassembled WGS sequence"/>
</dbReference>
<reference evidence="1 2" key="1">
    <citation type="submission" date="2018-08" db="EMBL/GenBank/DDBJ databases">
        <title>Genomic investigation of the strawberry pathogen Phytophthora fragariae indicates pathogenicity is determined by transcriptional variation in three key races.</title>
        <authorList>
            <person name="Adams T.M."/>
            <person name="Armitage A.D."/>
            <person name="Sobczyk M.K."/>
            <person name="Bates H.J."/>
            <person name="Dunwell J.M."/>
            <person name="Nellist C.F."/>
            <person name="Harrison R.J."/>
        </authorList>
    </citation>
    <scope>NUCLEOTIDE SEQUENCE [LARGE SCALE GENOMIC DNA]</scope>
    <source>
        <strain evidence="1 2">NOV-9</strain>
    </source>
</reference>
<accession>A0A6A3ENH4</accession>
<evidence type="ECO:0000313" key="1">
    <source>
        <dbReference type="EMBL" id="KAE8934093.1"/>
    </source>
</evidence>
<proteinExistence type="predicted"/>
<dbReference type="EMBL" id="QXGF01000947">
    <property type="protein sequence ID" value="KAE8934093.1"/>
    <property type="molecule type" value="Genomic_DNA"/>
</dbReference>
<dbReference type="AlphaFoldDB" id="A0A6A3ENH4"/>
<gene>
    <name evidence="1" type="ORF">PF009_g15921</name>
</gene>
<protein>
    <submittedName>
        <fullName evidence="1">Uncharacterized protein</fullName>
    </submittedName>
</protein>
<organism evidence="1 2">
    <name type="scientific">Phytophthora fragariae</name>
    <dbReference type="NCBI Taxonomy" id="53985"/>
    <lineage>
        <taxon>Eukaryota</taxon>
        <taxon>Sar</taxon>
        <taxon>Stramenopiles</taxon>
        <taxon>Oomycota</taxon>
        <taxon>Peronosporomycetes</taxon>
        <taxon>Peronosporales</taxon>
        <taxon>Peronosporaceae</taxon>
        <taxon>Phytophthora</taxon>
    </lineage>
</organism>
<sequence length="31" mass="3350">MTTKASLSFCVWPAPASSSRMRPLPRIISSA</sequence>
<comment type="caution">
    <text evidence="1">The sequence shown here is derived from an EMBL/GenBank/DDBJ whole genome shotgun (WGS) entry which is preliminary data.</text>
</comment>
<name>A0A6A3ENH4_9STRA</name>